<evidence type="ECO:0000259" key="2">
    <source>
        <dbReference type="Pfam" id="PF05425"/>
    </source>
</evidence>
<feature type="domain" description="Copper resistance protein D" evidence="2">
    <location>
        <begin position="46"/>
        <end position="146"/>
    </location>
</feature>
<organism evidence="3 4">
    <name type="scientific">Aquisalimonas asiatica</name>
    <dbReference type="NCBI Taxonomy" id="406100"/>
    <lineage>
        <taxon>Bacteria</taxon>
        <taxon>Pseudomonadati</taxon>
        <taxon>Pseudomonadota</taxon>
        <taxon>Gammaproteobacteria</taxon>
        <taxon>Chromatiales</taxon>
        <taxon>Ectothiorhodospiraceae</taxon>
        <taxon>Aquisalimonas</taxon>
    </lineage>
</organism>
<dbReference type="InterPro" id="IPR008457">
    <property type="entry name" value="Cu-R_CopD_dom"/>
</dbReference>
<feature type="transmembrane region" description="Helical" evidence="1">
    <location>
        <begin position="127"/>
        <end position="146"/>
    </location>
</feature>
<feature type="transmembrane region" description="Helical" evidence="1">
    <location>
        <begin position="6"/>
        <end position="27"/>
    </location>
</feature>
<keyword evidence="1" id="KW-1133">Transmembrane helix</keyword>
<keyword evidence="1" id="KW-0472">Membrane</keyword>
<proteinExistence type="predicted"/>
<name>A0A1H8TM44_9GAMM</name>
<dbReference type="Proteomes" id="UP000199657">
    <property type="component" value="Unassembled WGS sequence"/>
</dbReference>
<keyword evidence="1" id="KW-0812">Transmembrane</keyword>
<evidence type="ECO:0000313" key="3">
    <source>
        <dbReference type="EMBL" id="SEO92129.1"/>
    </source>
</evidence>
<dbReference type="GO" id="GO:0016020">
    <property type="term" value="C:membrane"/>
    <property type="evidence" value="ECO:0007669"/>
    <property type="project" value="InterPro"/>
</dbReference>
<dbReference type="EMBL" id="FOEG01000004">
    <property type="protein sequence ID" value="SEO92129.1"/>
    <property type="molecule type" value="Genomic_DNA"/>
</dbReference>
<accession>A0A1H8TM44</accession>
<evidence type="ECO:0000313" key="4">
    <source>
        <dbReference type="Proteomes" id="UP000199657"/>
    </source>
</evidence>
<dbReference type="Pfam" id="PF05425">
    <property type="entry name" value="CopD"/>
    <property type="match status" value="1"/>
</dbReference>
<sequence>MISIGSLLHVLFAVIWVGGMFFAYVILRPVAAATLEAPERLMLWRRVLAKFFVWVWKSVVIVLLTGYWLGFGMFQSMGDWPTHVHVMHGLGLIMALLFLVVFFLPFKQLRSAVDTQDWQRGTEALANVRRLVGINLVIGLVVVAAASGGRLGLLG</sequence>
<keyword evidence="4" id="KW-1185">Reference proteome</keyword>
<dbReference type="RefSeq" id="WP_245754017.1">
    <property type="nucleotide sequence ID" value="NZ_FOEG01000004.1"/>
</dbReference>
<reference evidence="3 4" key="1">
    <citation type="submission" date="2016-10" db="EMBL/GenBank/DDBJ databases">
        <authorList>
            <person name="de Groot N.N."/>
        </authorList>
    </citation>
    <scope>NUCLEOTIDE SEQUENCE [LARGE SCALE GENOMIC DNA]</scope>
    <source>
        <strain evidence="3 4">CGMCC 1.6291</strain>
    </source>
</reference>
<feature type="transmembrane region" description="Helical" evidence="1">
    <location>
        <begin position="47"/>
        <end position="69"/>
    </location>
</feature>
<protein>
    <submittedName>
        <fullName evidence="3">Uncharacterized membrane protein</fullName>
    </submittedName>
</protein>
<gene>
    <name evidence="3" type="ORF">SAMN04488052_104317</name>
</gene>
<dbReference type="STRING" id="406100.SAMN04488052_104317"/>
<feature type="transmembrane region" description="Helical" evidence="1">
    <location>
        <begin position="89"/>
        <end position="106"/>
    </location>
</feature>
<evidence type="ECO:0000256" key="1">
    <source>
        <dbReference type="SAM" id="Phobius"/>
    </source>
</evidence>
<dbReference type="AlphaFoldDB" id="A0A1H8TM44"/>